<dbReference type="Proteomes" id="UP001295684">
    <property type="component" value="Unassembled WGS sequence"/>
</dbReference>
<evidence type="ECO:0000256" key="1">
    <source>
        <dbReference type="ARBA" id="ARBA00012513"/>
    </source>
</evidence>
<dbReference type="InterPro" id="IPR008271">
    <property type="entry name" value="Ser/Thr_kinase_AS"/>
</dbReference>
<feature type="binding site" evidence="5">
    <location>
        <position position="45"/>
    </location>
    <ligand>
        <name>ATP</name>
        <dbReference type="ChEBI" id="CHEBI:30616"/>
    </ligand>
</feature>
<dbReference type="Pfam" id="PF00069">
    <property type="entry name" value="Pkinase"/>
    <property type="match status" value="1"/>
</dbReference>
<evidence type="ECO:0000256" key="5">
    <source>
        <dbReference type="PROSITE-ProRule" id="PRU10141"/>
    </source>
</evidence>
<sequence>MESPKEERLPVVNKRYQILRKLGHGTFSNVYEAKDCVRNMNVALKIEKPERKEKTSNRVLNFEFKVMNALQNKTHIPRLYGASVNKPDEDDYIAMELLGPNLTKVKRNFNGEFSRSLATRILMQMLESIQQVHDRGFIHRDIKPSNFVLGNDNRIVLSDFGLAKVHINKVNGRIYPPRKRVYFRGTISFASLNSHLGNELSRRDDLWSWYFILLDYYGESLKWREDNQYTMSEVAKIKKIALSYPHKCLWSPKTNDLPQIREIFKLISDLKYDEKPPYNYINQQLLLILAYAECKTYEDVFGKFCRILQNPNNPPEVFSNEEYLGESNNETSKLLSGTKEYEKHFRNALSYDSGQIENTAEDNIDTAENSCSNFDKYMPKMKKFIIDICFYPDLEQIYKHQNVTPLSLHCSLHTSRIDSFEDFFFKNFLDIYMARNTQNNQSLHISEGSDTDCIIFDHVEAIDYERKPKDINKLQKSRNNKALLPDSLIPNNVQRASRFRDDSKPWQILPGMRDSSSHLYKLSAKTNPCPNLSMIEATEENDIEDQKSLPVQEISMDKFKIEEGIAKATDPITKTKRKYTRAVRKLVISSKRNPSYGVSNKRELKRFYKEQKRIYKDQKDAQVLIEQGLVPNHVEKKDNSVQELPEEMGKTIIELDD</sequence>
<dbReference type="SUPFAM" id="SSF56112">
    <property type="entry name" value="Protein kinase-like (PK-like)"/>
    <property type="match status" value="1"/>
</dbReference>
<dbReference type="PANTHER" id="PTHR11909">
    <property type="entry name" value="CASEIN KINASE-RELATED"/>
    <property type="match status" value="1"/>
</dbReference>
<evidence type="ECO:0000313" key="7">
    <source>
        <dbReference type="EMBL" id="CAI2360327.1"/>
    </source>
</evidence>
<proteinExistence type="predicted"/>
<feature type="domain" description="Protein kinase" evidence="6">
    <location>
        <begin position="16"/>
        <end position="287"/>
    </location>
</feature>
<gene>
    <name evidence="7" type="ORF">ECRASSUSDP1_LOCUS1628</name>
</gene>
<dbReference type="InterPro" id="IPR017441">
    <property type="entry name" value="Protein_kinase_ATP_BS"/>
</dbReference>
<comment type="caution">
    <text evidence="7">The sequence shown here is derived from an EMBL/GenBank/DDBJ whole genome shotgun (WGS) entry which is preliminary data.</text>
</comment>
<dbReference type="GO" id="GO:0005524">
    <property type="term" value="F:ATP binding"/>
    <property type="evidence" value="ECO:0007669"/>
    <property type="project" value="UniProtKB-UniRule"/>
</dbReference>
<dbReference type="GO" id="GO:0004674">
    <property type="term" value="F:protein serine/threonine kinase activity"/>
    <property type="evidence" value="ECO:0007669"/>
    <property type="project" value="UniProtKB-EC"/>
</dbReference>
<dbReference type="PROSITE" id="PS00108">
    <property type="entry name" value="PROTEIN_KINASE_ST"/>
    <property type="match status" value="1"/>
</dbReference>
<reference evidence="7" key="1">
    <citation type="submission" date="2023-07" db="EMBL/GenBank/DDBJ databases">
        <authorList>
            <consortium name="AG Swart"/>
            <person name="Singh M."/>
            <person name="Singh A."/>
            <person name="Seah K."/>
            <person name="Emmerich C."/>
        </authorList>
    </citation>
    <scope>NUCLEOTIDE SEQUENCE</scope>
    <source>
        <strain evidence="7">DP1</strain>
    </source>
</reference>
<dbReference type="InterPro" id="IPR000719">
    <property type="entry name" value="Prot_kinase_dom"/>
</dbReference>
<keyword evidence="3 5" id="KW-0067">ATP-binding</keyword>
<dbReference type="EC" id="2.7.11.1" evidence="1"/>
<evidence type="ECO:0000256" key="4">
    <source>
        <dbReference type="ARBA" id="ARBA00023860"/>
    </source>
</evidence>
<dbReference type="InterPro" id="IPR050235">
    <property type="entry name" value="CK1_Ser-Thr_kinase"/>
</dbReference>
<evidence type="ECO:0000256" key="3">
    <source>
        <dbReference type="ARBA" id="ARBA00022840"/>
    </source>
</evidence>
<keyword evidence="2 5" id="KW-0547">Nucleotide-binding</keyword>
<dbReference type="Gene3D" id="1.10.510.10">
    <property type="entry name" value="Transferase(Phosphotransferase) domain 1"/>
    <property type="match status" value="1"/>
</dbReference>
<dbReference type="PROSITE" id="PS00107">
    <property type="entry name" value="PROTEIN_KINASE_ATP"/>
    <property type="match status" value="1"/>
</dbReference>
<dbReference type="InterPro" id="IPR011009">
    <property type="entry name" value="Kinase-like_dom_sf"/>
</dbReference>
<dbReference type="SMART" id="SM00220">
    <property type="entry name" value="S_TKc"/>
    <property type="match status" value="1"/>
</dbReference>
<organism evidence="7 8">
    <name type="scientific">Euplotes crassus</name>
    <dbReference type="NCBI Taxonomy" id="5936"/>
    <lineage>
        <taxon>Eukaryota</taxon>
        <taxon>Sar</taxon>
        <taxon>Alveolata</taxon>
        <taxon>Ciliophora</taxon>
        <taxon>Intramacronucleata</taxon>
        <taxon>Spirotrichea</taxon>
        <taxon>Hypotrichia</taxon>
        <taxon>Euplotida</taxon>
        <taxon>Euplotidae</taxon>
        <taxon>Moneuplotes</taxon>
    </lineage>
</organism>
<protein>
    <recommendedName>
        <fullName evidence="4">Casein kinase I</fullName>
        <ecNumber evidence="1">2.7.11.1</ecNumber>
    </recommendedName>
</protein>
<evidence type="ECO:0000259" key="6">
    <source>
        <dbReference type="PROSITE" id="PS50011"/>
    </source>
</evidence>
<dbReference type="EMBL" id="CAMPGE010001535">
    <property type="protein sequence ID" value="CAI2360327.1"/>
    <property type="molecule type" value="Genomic_DNA"/>
</dbReference>
<dbReference type="AlphaFoldDB" id="A0AAD1U174"/>
<dbReference type="PROSITE" id="PS50011">
    <property type="entry name" value="PROTEIN_KINASE_DOM"/>
    <property type="match status" value="1"/>
</dbReference>
<evidence type="ECO:0000313" key="8">
    <source>
        <dbReference type="Proteomes" id="UP001295684"/>
    </source>
</evidence>
<accession>A0AAD1U174</accession>
<name>A0AAD1U174_EUPCR</name>
<keyword evidence="8" id="KW-1185">Reference proteome</keyword>
<evidence type="ECO:0000256" key="2">
    <source>
        <dbReference type="ARBA" id="ARBA00022741"/>
    </source>
</evidence>